<dbReference type="InterPro" id="IPR029016">
    <property type="entry name" value="GAF-like_dom_sf"/>
</dbReference>
<keyword evidence="3" id="KW-0238">DNA-binding</keyword>
<dbReference type="Pfam" id="PF01614">
    <property type="entry name" value="IclR_C"/>
    <property type="match status" value="1"/>
</dbReference>
<feature type="domain" description="HTH iclR-type" evidence="7">
    <location>
        <begin position="1"/>
        <end position="63"/>
    </location>
</feature>
<keyword evidence="1" id="KW-0319">Glycerol metabolism</keyword>
<dbReference type="GO" id="GO:0003700">
    <property type="term" value="F:DNA-binding transcription factor activity"/>
    <property type="evidence" value="ECO:0007669"/>
    <property type="project" value="TreeGrafter"/>
</dbReference>
<dbReference type="PROSITE" id="PS51078">
    <property type="entry name" value="ICLR_ED"/>
    <property type="match status" value="1"/>
</dbReference>
<dbReference type="InterPro" id="IPR014757">
    <property type="entry name" value="Tscrpt_reg_IclR_C"/>
</dbReference>
<dbReference type="Proteomes" id="UP000677082">
    <property type="component" value="Unassembled WGS sequence"/>
</dbReference>
<dbReference type="PANTHER" id="PTHR30136">
    <property type="entry name" value="HELIX-TURN-HELIX TRANSCRIPTIONAL REGULATOR, ICLR FAMILY"/>
    <property type="match status" value="1"/>
</dbReference>
<evidence type="ECO:0000256" key="2">
    <source>
        <dbReference type="ARBA" id="ARBA00023015"/>
    </source>
</evidence>
<dbReference type="InterPro" id="IPR050707">
    <property type="entry name" value="HTH_MetabolicPath_Reg"/>
</dbReference>
<evidence type="ECO:0000256" key="4">
    <source>
        <dbReference type="ARBA" id="ARBA00023163"/>
    </source>
</evidence>
<dbReference type="PROSITE" id="PS51077">
    <property type="entry name" value="HTH_ICLR"/>
    <property type="match status" value="1"/>
</dbReference>
<dbReference type="Gene3D" id="3.30.450.40">
    <property type="match status" value="1"/>
</dbReference>
<evidence type="ECO:0000259" key="7">
    <source>
        <dbReference type="PROSITE" id="PS51077"/>
    </source>
</evidence>
<accession>A0A919W7Z2</accession>
<dbReference type="GO" id="GO:0003677">
    <property type="term" value="F:DNA binding"/>
    <property type="evidence" value="ECO:0007669"/>
    <property type="project" value="UniProtKB-KW"/>
</dbReference>
<organism evidence="9 10">
    <name type="scientific">Paractinoplanes toevensis</name>
    <dbReference type="NCBI Taxonomy" id="571911"/>
    <lineage>
        <taxon>Bacteria</taxon>
        <taxon>Bacillati</taxon>
        <taxon>Actinomycetota</taxon>
        <taxon>Actinomycetes</taxon>
        <taxon>Micromonosporales</taxon>
        <taxon>Micromonosporaceae</taxon>
        <taxon>Paractinoplanes</taxon>
    </lineage>
</organism>
<dbReference type="Gene3D" id="1.10.10.10">
    <property type="entry name" value="Winged helix-like DNA-binding domain superfamily/Winged helix DNA-binding domain"/>
    <property type="match status" value="1"/>
</dbReference>
<proteinExistence type="predicted"/>
<evidence type="ECO:0000259" key="8">
    <source>
        <dbReference type="PROSITE" id="PS51078"/>
    </source>
</evidence>
<dbReference type="SUPFAM" id="SSF55781">
    <property type="entry name" value="GAF domain-like"/>
    <property type="match status" value="1"/>
</dbReference>
<keyword evidence="2" id="KW-0805">Transcription regulation</keyword>
<dbReference type="InterPro" id="IPR005471">
    <property type="entry name" value="Tscrpt_reg_IclR_N"/>
</dbReference>
<dbReference type="AlphaFoldDB" id="A0A919W7Z2"/>
<dbReference type="InterPro" id="IPR036390">
    <property type="entry name" value="WH_DNA-bd_sf"/>
</dbReference>
<dbReference type="GO" id="GO:0045892">
    <property type="term" value="P:negative regulation of DNA-templated transcription"/>
    <property type="evidence" value="ECO:0007669"/>
    <property type="project" value="TreeGrafter"/>
</dbReference>
<evidence type="ECO:0000256" key="6">
    <source>
        <dbReference type="ARBA" id="ARBA00070406"/>
    </source>
</evidence>
<dbReference type="Pfam" id="PF09339">
    <property type="entry name" value="HTH_IclR"/>
    <property type="match status" value="1"/>
</dbReference>
<dbReference type="SUPFAM" id="SSF46785">
    <property type="entry name" value="Winged helix' DNA-binding domain"/>
    <property type="match status" value="1"/>
</dbReference>
<evidence type="ECO:0000256" key="1">
    <source>
        <dbReference type="ARBA" id="ARBA00022798"/>
    </source>
</evidence>
<evidence type="ECO:0000256" key="3">
    <source>
        <dbReference type="ARBA" id="ARBA00023125"/>
    </source>
</evidence>
<keyword evidence="10" id="KW-1185">Reference proteome</keyword>
<comment type="function">
    <text evidence="5">May be an activator protein for the gylABX operon.</text>
</comment>
<dbReference type="GO" id="GO:0006071">
    <property type="term" value="P:glycerol metabolic process"/>
    <property type="evidence" value="ECO:0007669"/>
    <property type="project" value="UniProtKB-KW"/>
</dbReference>
<name>A0A919W7Z2_9ACTN</name>
<dbReference type="EMBL" id="BOQN01000040">
    <property type="protein sequence ID" value="GIM91146.1"/>
    <property type="molecule type" value="Genomic_DNA"/>
</dbReference>
<protein>
    <recommendedName>
        <fullName evidence="6">Glycerol operon regulatory protein</fullName>
    </recommendedName>
</protein>
<sequence>MKSAERTVKILETLAASPTRLTLSELQERMGYPRSSLHALVRTLRELKWVEADETGSAFGVGPHALLSGTAYLDRDPALRFAQETLEDLRGEIGYTIHYARRDDAHVLYLASREARDSGGRVSRVGRRLPAHVTALGQALLAELTEAEVDELLPFQLEALQPRSIVGRAALHEELDVVRKRGWAFEREQNTEGVACVAAAVGYRIPATDAISCSMPADHATPGHVEEVADAVTRHTAALARRLRHEGIR</sequence>
<dbReference type="SMART" id="SM00346">
    <property type="entry name" value="HTH_ICLR"/>
    <property type="match status" value="1"/>
</dbReference>
<dbReference type="FunFam" id="1.10.10.10:FF:000056">
    <property type="entry name" value="IclR family transcriptional regulator"/>
    <property type="match status" value="1"/>
</dbReference>
<dbReference type="InterPro" id="IPR036388">
    <property type="entry name" value="WH-like_DNA-bd_sf"/>
</dbReference>
<evidence type="ECO:0000313" key="10">
    <source>
        <dbReference type="Proteomes" id="UP000677082"/>
    </source>
</evidence>
<keyword evidence="4" id="KW-0804">Transcription</keyword>
<reference evidence="9 10" key="1">
    <citation type="submission" date="2021-03" db="EMBL/GenBank/DDBJ databases">
        <title>Whole genome shotgun sequence of Actinoplanes toevensis NBRC 105298.</title>
        <authorList>
            <person name="Komaki H."/>
            <person name="Tamura T."/>
        </authorList>
    </citation>
    <scope>NUCLEOTIDE SEQUENCE [LARGE SCALE GENOMIC DNA]</scope>
    <source>
        <strain evidence="9 10">NBRC 105298</strain>
    </source>
</reference>
<evidence type="ECO:0000256" key="5">
    <source>
        <dbReference type="ARBA" id="ARBA00058938"/>
    </source>
</evidence>
<feature type="domain" description="IclR-ED" evidence="8">
    <location>
        <begin position="64"/>
        <end position="245"/>
    </location>
</feature>
<comment type="caution">
    <text evidence="9">The sequence shown here is derived from an EMBL/GenBank/DDBJ whole genome shotgun (WGS) entry which is preliminary data.</text>
</comment>
<gene>
    <name evidence="9" type="ORF">Ato02nite_029390</name>
</gene>
<evidence type="ECO:0000313" key="9">
    <source>
        <dbReference type="EMBL" id="GIM91146.1"/>
    </source>
</evidence>
<dbReference type="PANTHER" id="PTHR30136:SF24">
    <property type="entry name" value="HTH-TYPE TRANSCRIPTIONAL REPRESSOR ALLR"/>
    <property type="match status" value="1"/>
</dbReference>